<feature type="transmembrane region" description="Helical" evidence="1">
    <location>
        <begin position="125"/>
        <end position="143"/>
    </location>
</feature>
<dbReference type="STRING" id="519424.AZF04_13550"/>
<accession>A0A162CR91</accession>
<keyword evidence="1" id="KW-0472">Membrane</keyword>
<evidence type="ECO:0000313" key="4">
    <source>
        <dbReference type="Proteomes" id="UP000075806"/>
    </source>
</evidence>
<keyword evidence="1" id="KW-1133">Transmembrane helix</keyword>
<dbReference type="AlphaFoldDB" id="A0A162CR91"/>
<gene>
    <name evidence="3" type="ORF">AZF04_13550</name>
</gene>
<reference evidence="3" key="1">
    <citation type="submission" date="2016-02" db="EMBL/GenBank/DDBJ databases">
        <title>Genome sequence of Bacillus trypoxylicola KCTC 13244(T).</title>
        <authorList>
            <person name="Jeong H."/>
            <person name="Park S.-H."/>
            <person name="Choi S.-K."/>
        </authorList>
    </citation>
    <scope>NUCLEOTIDE SEQUENCE [LARGE SCALE GENOMIC DNA]</scope>
    <source>
        <strain evidence="3">KCTC 13244</strain>
    </source>
</reference>
<dbReference type="InterPro" id="IPR058598">
    <property type="entry name" value="Gly_zipper-like_dom"/>
</dbReference>
<dbReference type="RefSeq" id="WP_061950279.1">
    <property type="nucleotide sequence ID" value="NZ_LTAO01000039.1"/>
</dbReference>
<dbReference type="Proteomes" id="UP000075806">
    <property type="component" value="Unassembled WGS sequence"/>
</dbReference>
<feature type="domain" description="Glycine zipper-like" evidence="2">
    <location>
        <begin position="104"/>
        <end position="142"/>
    </location>
</feature>
<organism evidence="3 4">
    <name type="scientific">Alkalihalobacillus trypoxylicola</name>
    <dbReference type="NCBI Taxonomy" id="519424"/>
    <lineage>
        <taxon>Bacteria</taxon>
        <taxon>Bacillati</taxon>
        <taxon>Bacillota</taxon>
        <taxon>Bacilli</taxon>
        <taxon>Bacillales</taxon>
        <taxon>Bacillaceae</taxon>
        <taxon>Alkalihalobacillus</taxon>
    </lineage>
</organism>
<dbReference type="Pfam" id="PF26273">
    <property type="entry name" value="Gly_zipper"/>
    <property type="match status" value="1"/>
</dbReference>
<comment type="caution">
    <text evidence="3">The sequence shown here is derived from an EMBL/GenBank/DDBJ whole genome shotgun (WGS) entry which is preliminary data.</text>
</comment>
<proteinExistence type="predicted"/>
<dbReference type="EMBL" id="LTAO01000039">
    <property type="protein sequence ID" value="KYG26104.1"/>
    <property type="molecule type" value="Genomic_DNA"/>
</dbReference>
<feature type="transmembrane region" description="Helical" evidence="1">
    <location>
        <begin position="100"/>
        <end position="119"/>
    </location>
</feature>
<protein>
    <recommendedName>
        <fullName evidence="2">Glycine zipper-like domain-containing protein</fullName>
    </recommendedName>
</protein>
<evidence type="ECO:0000259" key="2">
    <source>
        <dbReference type="Pfam" id="PF26273"/>
    </source>
</evidence>
<name>A0A162CR91_9BACI</name>
<keyword evidence="1" id="KW-0812">Transmembrane</keyword>
<sequence length="154" mass="17525">MESERVENLQNIVEEMRSKVDKKTAVKFDIESFKKIVQRLSSFAPECEECRRHFVDLEEHILQMKEKGSQLSEQDSKDYRLKINHLTSHLTKKHKLITKGYYMSIYMSIGMSLGLLFGISVMDNIALGLPIGMSIGLAIGISLDTDAEKKGMVL</sequence>
<evidence type="ECO:0000313" key="3">
    <source>
        <dbReference type="EMBL" id="KYG26104.1"/>
    </source>
</evidence>
<evidence type="ECO:0000256" key="1">
    <source>
        <dbReference type="SAM" id="Phobius"/>
    </source>
</evidence>
<keyword evidence="4" id="KW-1185">Reference proteome</keyword>